<keyword evidence="1" id="KW-0051">Antiviral defense</keyword>
<dbReference type="OrthoDB" id="34733at2157"/>
<dbReference type="EMBL" id="CP013695">
    <property type="protein sequence ID" value="ALU32601.1"/>
    <property type="molecule type" value="Genomic_DNA"/>
</dbReference>
<evidence type="ECO:0000256" key="1">
    <source>
        <dbReference type="ARBA" id="ARBA00023118"/>
    </source>
</evidence>
<reference evidence="5 6" key="1">
    <citation type="submission" date="2015-12" db="EMBL/GenBank/DDBJ databases">
        <title>A stable core within a dynamic pangenome in Sulfolobus acidocaldarius.</title>
        <authorList>
            <person name="Anderson R."/>
            <person name="Kouris A."/>
            <person name="Seward C."/>
            <person name="Campbell K."/>
            <person name="Whitaker R."/>
        </authorList>
    </citation>
    <scope>NUCLEOTIDE SEQUENCE [LARGE SCALE GENOMIC DNA]</scope>
    <source>
        <strain evidence="3 6">GG12-C01-09</strain>
        <strain evidence="4 5">NG05B_CO5_07</strain>
    </source>
</reference>
<dbReference type="EMBL" id="CP013694">
    <property type="protein sequence ID" value="ALU29861.1"/>
    <property type="molecule type" value="Genomic_DNA"/>
</dbReference>
<dbReference type="Proteomes" id="UP000060043">
    <property type="component" value="Chromosome"/>
</dbReference>
<evidence type="ECO:0000313" key="5">
    <source>
        <dbReference type="Proteomes" id="UP000060043"/>
    </source>
</evidence>
<dbReference type="InterPro" id="IPR052216">
    <property type="entry name" value="CRISPR_Csm3_endoribonuclease"/>
</dbReference>
<dbReference type="AlphaFoldDB" id="A0A0U3GIA8"/>
<sequence>MITLYKLVFKTPNGLRVGGEDTLKPLKYDNDYVIPSTSLKGIFRRVSEMIVNDKDHMEEHPVEDLSRYQNELKQIESCLNSNCFDMRFKKILKSKGLEDSNDRKEMVRLYLLWNCPVERLYGSEYFASALTISDSVIRQADIVERTHVVIDRKNKKNLEGHLFTEEILNVYKIDVNVVLRDSSQGNSKQAGQSELWLKTLKFMVNVGTFVGGGKSRGIGLMVLDQKESQFAEIKDIYDQPKFAPLQDKLTQVK</sequence>
<organism evidence="3 6">
    <name type="scientific">Sulfolobus acidocaldarius</name>
    <dbReference type="NCBI Taxonomy" id="2285"/>
    <lineage>
        <taxon>Archaea</taxon>
        <taxon>Thermoproteota</taxon>
        <taxon>Thermoprotei</taxon>
        <taxon>Sulfolobales</taxon>
        <taxon>Sulfolobaceae</taxon>
        <taxon>Sulfolobus</taxon>
    </lineage>
</organism>
<dbReference type="InterPro" id="IPR005537">
    <property type="entry name" value="RAMP_III_fam"/>
</dbReference>
<evidence type="ECO:0000313" key="3">
    <source>
        <dbReference type="EMBL" id="ALU29861.1"/>
    </source>
</evidence>
<dbReference type="PANTHER" id="PTHR35579:SF6">
    <property type="entry name" value="DUF324 DOMAIN-CONTAINING PROTEIN"/>
    <property type="match status" value="1"/>
</dbReference>
<dbReference type="GO" id="GO:0051607">
    <property type="term" value="P:defense response to virus"/>
    <property type="evidence" value="ECO:0007669"/>
    <property type="project" value="UniProtKB-KW"/>
</dbReference>
<dbReference type="Proteomes" id="UP000065473">
    <property type="component" value="Chromosome"/>
</dbReference>
<accession>A0A0U3GIA8</accession>
<feature type="domain" description="CRISPR type III-associated protein" evidence="2">
    <location>
        <begin position="9"/>
        <end position="221"/>
    </location>
</feature>
<dbReference type="PANTHER" id="PTHR35579">
    <property type="entry name" value="CRISPR SYSTEM CMS ENDORIBONUCLEASE CSM3"/>
    <property type="match status" value="1"/>
</dbReference>
<name>A0A0U3GIA8_9CREN</name>
<dbReference type="GeneID" id="14552560"/>
<protein>
    <recommendedName>
        <fullName evidence="2">CRISPR type III-associated protein domain-containing protein</fullName>
    </recommendedName>
</protein>
<gene>
    <name evidence="3" type="ORF">ATY89_07860</name>
    <name evidence="4" type="ORF">ATZ20_10880</name>
</gene>
<evidence type="ECO:0000313" key="4">
    <source>
        <dbReference type="EMBL" id="ALU32601.1"/>
    </source>
</evidence>
<evidence type="ECO:0000259" key="2">
    <source>
        <dbReference type="Pfam" id="PF03787"/>
    </source>
</evidence>
<proteinExistence type="predicted"/>
<dbReference type="RefSeq" id="WP_011278841.1">
    <property type="nucleotide sequence ID" value="NZ_BHWZ01000006.1"/>
</dbReference>
<dbReference type="OMA" id="NCPVERL"/>
<evidence type="ECO:0000313" key="6">
    <source>
        <dbReference type="Proteomes" id="UP000065473"/>
    </source>
</evidence>
<dbReference type="Pfam" id="PF03787">
    <property type="entry name" value="RAMPs"/>
    <property type="match status" value="1"/>
</dbReference>